<dbReference type="EMBL" id="JAAVTK010000015">
    <property type="protein sequence ID" value="NKI91278.1"/>
    <property type="molecule type" value="Genomic_DNA"/>
</dbReference>
<keyword evidence="2" id="KW-1185">Reference proteome</keyword>
<evidence type="ECO:0000313" key="1">
    <source>
        <dbReference type="EMBL" id="NKI91278.1"/>
    </source>
</evidence>
<reference evidence="1 2" key="1">
    <citation type="submission" date="2020-03" db="EMBL/GenBank/DDBJ databases">
        <title>Genomic Encyclopedia of Type Strains, Phase IV (KMG-V): Genome sequencing to study the core and pangenomes of soil and plant-associated prokaryotes.</title>
        <authorList>
            <person name="Whitman W."/>
        </authorList>
    </citation>
    <scope>NUCLEOTIDE SEQUENCE [LARGE SCALE GENOMIC DNA]</scope>
    <source>
        <strain evidence="1 2">1B</strain>
    </source>
</reference>
<organism evidence="1 2">
    <name type="scientific">Hymenobacter artigasi</name>
    <dbReference type="NCBI Taxonomy" id="2719616"/>
    <lineage>
        <taxon>Bacteria</taxon>
        <taxon>Pseudomonadati</taxon>
        <taxon>Bacteroidota</taxon>
        <taxon>Cytophagia</taxon>
        <taxon>Cytophagales</taxon>
        <taxon>Hymenobacteraceae</taxon>
        <taxon>Hymenobacter</taxon>
    </lineage>
</organism>
<dbReference type="Proteomes" id="UP000717634">
    <property type="component" value="Unassembled WGS sequence"/>
</dbReference>
<proteinExistence type="predicted"/>
<accession>A0ABX1HLZ5</accession>
<protein>
    <submittedName>
        <fullName evidence="1">Uncharacterized protein</fullName>
    </submittedName>
</protein>
<name>A0ABX1HLZ5_9BACT</name>
<gene>
    <name evidence="1" type="ORF">HBN54_003895</name>
</gene>
<sequence length="48" mass="5240">MLQALTRGIDLILRLMARNPARAEICAAGAAYEHLHRQQCTTAGRSCS</sequence>
<comment type="caution">
    <text evidence="1">The sequence shown here is derived from an EMBL/GenBank/DDBJ whole genome shotgun (WGS) entry which is preliminary data.</text>
</comment>
<evidence type="ECO:0000313" key="2">
    <source>
        <dbReference type="Proteomes" id="UP000717634"/>
    </source>
</evidence>